<evidence type="ECO:0000313" key="2">
    <source>
        <dbReference type="EMBL" id="BAY87657.1"/>
    </source>
</evidence>
<dbReference type="Pfam" id="PF05598">
    <property type="entry name" value="DUF772"/>
    <property type="match status" value="1"/>
</dbReference>
<feature type="domain" description="Transposase InsH N-terminal" evidence="1">
    <location>
        <begin position="19"/>
        <end position="116"/>
    </location>
</feature>
<dbReference type="PANTHER" id="PTHR33803">
    <property type="entry name" value="IS1478 TRANSPOSASE"/>
    <property type="match status" value="1"/>
</dbReference>
<dbReference type="InterPro" id="IPR008490">
    <property type="entry name" value="Transposase_InsH_N"/>
</dbReference>
<sequence length="145" mass="16690">MYHKEEQSQISSENFELPFEGKLSEDNRWVIMASLIPWSEFEDEYASIFSEGIGAPAKSFRMALGALIIKEKLGISDRETVEQIKENPYLQYFIGISSYSNETPFDASMLVHFRQRIGVELVNRINQKMVKEMLDNSSTPVKKKS</sequence>
<protein>
    <submittedName>
        <fullName evidence="2">Transposase</fullName>
    </submittedName>
</protein>
<evidence type="ECO:0000313" key="3">
    <source>
        <dbReference type="Proteomes" id="UP000218418"/>
    </source>
</evidence>
<gene>
    <name evidence="2" type="ORF">NIES267_71810</name>
</gene>
<geneLocation type="plasmid" evidence="3">
    <name>Plasmid1 dna</name>
</geneLocation>
<reference evidence="2 3" key="1">
    <citation type="submission" date="2017-06" db="EMBL/GenBank/DDBJ databases">
        <title>Genome sequencing of cyanobaciteial culture collection at National Institute for Environmental Studies (NIES).</title>
        <authorList>
            <person name="Hirose Y."/>
            <person name="Shimura Y."/>
            <person name="Fujisawa T."/>
            <person name="Nakamura Y."/>
            <person name="Kawachi M."/>
        </authorList>
    </citation>
    <scope>NUCLEOTIDE SEQUENCE [LARGE SCALE GENOMIC DNA]</scope>
    <source>
        <strain evidence="2 3">NIES-267</strain>
        <plasmid evidence="3">Plasmid1 dna</plasmid>
    </source>
</reference>
<keyword evidence="2" id="KW-0614">Plasmid</keyword>
<evidence type="ECO:0000259" key="1">
    <source>
        <dbReference type="Pfam" id="PF05598"/>
    </source>
</evidence>
<organism evidence="2 3">
    <name type="scientific">Calothrix parasitica NIES-267</name>
    <dbReference type="NCBI Taxonomy" id="1973488"/>
    <lineage>
        <taxon>Bacteria</taxon>
        <taxon>Bacillati</taxon>
        <taxon>Cyanobacteriota</taxon>
        <taxon>Cyanophyceae</taxon>
        <taxon>Nostocales</taxon>
        <taxon>Calotrichaceae</taxon>
        <taxon>Calothrix</taxon>
    </lineage>
</organism>
<dbReference type="AlphaFoldDB" id="A0A1Z4M2G5"/>
<dbReference type="EMBL" id="AP018228">
    <property type="protein sequence ID" value="BAY87657.1"/>
    <property type="molecule type" value="Genomic_DNA"/>
</dbReference>
<proteinExistence type="predicted"/>
<accession>A0A1Z4M2G5</accession>
<dbReference type="Proteomes" id="UP000218418">
    <property type="component" value="Plasmid plasmid1"/>
</dbReference>
<name>A0A1Z4M2G5_9CYAN</name>
<keyword evidence="3" id="KW-1185">Reference proteome</keyword>
<dbReference type="PANTHER" id="PTHR33803:SF3">
    <property type="entry name" value="BLL1974 PROTEIN"/>
    <property type="match status" value="1"/>
</dbReference>